<organism evidence="6">
    <name type="scientific">plant metagenome</name>
    <dbReference type="NCBI Taxonomy" id="1297885"/>
    <lineage>
        <taxon>unclassified sequences</taxon>
        <taxon>metagenomes</taxon>
        <taxon>organismal metagenomes</taxon>
    </lineage>
</organism>
<keyword evidence="2 5" id="KW-0812">Transmembrane</keyword>
<keyword evidence="3 5" id="KW-1133">Transmembrane helix</keyword>
<reference evidence="6" key="1">
    <citation type="submission" date="2019-03" db="EMBL/GenBank/DDBJ databases">
        <authorList>
            <person name="Danneels B."/>
        </authorList>
    </citation>
    <scope>NUCLEOTIDE SEQUENCE</scope>
</reference>
<dbReference type="EMBL" id="CAADIK010000004">
    <property type="protein sequence ID" value="VFR61142.1"/>
    <property type="molecule type" value="Genomic_DNA"/>
</dbReference>
<dbReference type="EMBL" id="CAADIZ010000066">
    <property type="protein sequence ID" value="VFS32294.1"/>
    <property type="molecule type" value="Genomic_DNA"/>
</dbReference>
<dbReference type="EMBL" id="CAADIO010000039">
    <property type="protein sequence ID" value="VFR94401.1"/>
    <property type="molecule type" value="Genomic_DNA"/>
</dbReference>
<accession>A0A484PKC9</accession>
<dbReference type="EMBL" id="CAADIP010000045">
    <property type="protein sequence ID" value="VFR95219.1"/>
    <property type="molecule type" value="Genomic_DNA"/>
</dbReference>
<dbReference type="EMBL" id="CAADIG010000035">
    <property type="protein sequence ID" value="VFR51561.1"/>
    <property type="molecule type" value="Genomic_DNA"/>
</dbReference>
<gene>
    <name evidence="6" type="ORF">AMP9_0900</name>
    <name evidence="7" type="ORF">ANT2_0839</name>
    <name evidence="9" type="ORF">ANT3_0840</name>
    <name evidence="8" type="ORF">BRI6_0897</name>
    <name evidence="10" type="ORF">BRI9_0951</name>
    <name evidence="12" type="ORF">IVO3_0949</name>
    <name evidence="11" type="ORF">RAN3_0820</name>
    <name evidence="13" type="ORF">RAN7_0889</name>
</gene>
<keyword evidence="4 5" id="KW-0472">Membrane</keyword>
<dbReference type="AlphaFoldDB" id="A0A484PKC9"/>
<evidence type="ECO:0000313" key="6">
    <source>
        <dbReference type="EMBL" id="VFR26243.1"/>
    </source>
</evidence>
<dbReference type="Pfam" id="PF07869">
    <property type="entry name" value="DUF1656"/>
    <property type="match status" value="1"/>
</dbReference>
<protein>
    <submittedName>
        <fullName evidence="6">Putative membrane protein</fullName>
    </submittedName>
</protein>
<evidence type="ECO:0000256" key="1">
    <source>
        <dbReference type="ARBA" id="ARBA00022475"/>
    </source>
</evidence>
<keyword evidence="1" id="KW-1003">Cell membrane</keyword>
<evidence type="ECO:0000313" key="10">
    <source>
        <dbReference type="EMBL" id="VFR61142.1"/>
    </source>
</evidence>
<evidence type="ECO:0000313" key="11">
    <source>
        <dbReference type="EMBL" id="VFR94401.1"/>
    </source>
</evidence>
<evidence type="ECO:0000313" key="12">
    <source>
        <dbReference type="EMBL" id="VFR95219.1"/>
    </source>
</evidence>
<feature type="transmembrane region" description="Helical" evidence="5">
    <location>
        <begin position="42"/>
        <end position="61"/>
    </location>
</feature>
<evidence type="ECO:0000313" key="9">
    <source>
        <dbReference type="EMBL" id="VFR58294.1"/>
    </source>
</evidence>
<evidence type="ECO:0000256" key="2">
    <source>
        <dbReference type="ARBA" id="ARBA00022692"/>
    </source>
</evidence>
<name>A0A484PKC9_9ZZZZ</name>
<sequence length="72" mass="8151">MIGEFNLYGVYLPWLLVLAFATLLCARLLRRVLARVGFYRHVWHPALFDLALFVVLLYAAAQVSPLILSSTS</sequence>
<dbReference type="EMBL" id="CAADHY010000020">
    <property type="protein sequence ID" value="VFR26243.1"/>
    <property type="molecule type" value="Genomic_DNA"/>
</dbReference>
<evidence type="ECO:0000313" key="13">
    <source>
        <dbReference type="EMBL" id="VFS32294.1"/>
    </source>
</evidence>
<evidence type="ECO:0000313" key="7">
    <source>
        <dbReference type="EMBL" id="VFR51561.1"/>
    </source>
</evidence>
<dbReference type="EMBL" id="CAADID010000004">
    <property type="protein sequence ID" value="VFR58294.1"/>
    <property type="molecule type" value="Genomic_DNA"/>
</dbReference>
<dbReference type="EMBL" id="CAADII010000039">
    <property type="protein sequence ID" value="VFR55040.1"/>
    <property type="molecule type" value="Genomic_DNA"/>
</dbReference>
<evidence type="ECO:0000256" key="3">
    <source>
        <dbReference type="ARBA" id="ARBA00022989"/>
    </source>
</evidence>
<evidence type="ECO:0000313" key="8">
    <source>
        <dbReference type="EMBL" id="VFR55040.1"/>
    </source>
</evidence>
<dbReference type="InterPro" id="IPR012451">
    <property type="entry name" value="DUF1656"/>
</dbReference>
<evidence type="ECO:0000256" key="5">
    <source>
        <dbReference type="SAM" id="Phobius"/>
    </source>
</evidence>
<feature type="transmembrane region" description="Helical" evidence="5">
    <location>
        <begin position="12"/>
        <end position="30"/>
    </location>
</feature>
<evidence type="ECO:0000256" key="4">
    <source>
        <dbReference type="ARBA" id="ARBA00023136"/>
    </source>
</evidence>
<proteinExistence type="predicted"/>